<evidence type="ECO:0000256" key="5">
    <source>
        <dbReference type="ARBA" id="ARBA00023180"/>
    </source>
</evidence>
<evidence type="ECO:0000256" key="1">
    <source>
        <dbReference type="ARBA" id="ARBA00004613"/>
    </source>
</evidence>
<dbReference type="Gene3D" id="1.20.1250.10">
    <property type="match status" value="1"/>
</dbReference>
<comment type="subcellular location">
    <subcellularLocation>
        <location evidence="1">Secreted</location>
    </subcellularLocation>
</comment>
<dbReference type="PANTHER" id="PTHR11419:SF0">
    <property type="entry name" value="INTERFERON GAMMA"/>
    <property type="match status" value="1"/>
</dbReference>
<dbReference type="InterPro" id="IPR002069">
    <property type="entry name" value="Interferon_gamma"/>
</dbReference>
<evidence type="ECO:0000313" key="8">
    <source>
        <dbReference type="Proteomes" id="UP001476798"/>
    </source>
</evidence>
<reference evidence="7 8" key="1">
    <citation type="submission" date="2021-06" db="EMBL/GenBank/DDBJ databases">
        <authorList>
            <person name="Palmer J.M."/>
        </authorList>
    </citation>
    <scope>NUCLEOTIDE SEQUENCE [LARGE SCALE GENOMIC DNA]</scope>
    <source>
        <strain evidence="7 8">GA_2019</strain>
        <tissue evidence="7">Muscle</tissue>
    </source>
</reference>
<sequence>MLTWLDLGQKHDWQAGRRFAPTGIEKNQISHRDRAGNQTDGSTGTKRSYIMILAVMRTVVCLCMWLSVHRVSGTYVPQEMNRTLQNLRQHYVSTNGATGSQPSKMLFMGGVLEAYEKLFGHMLRQLPTPSPHLAISKDKAGTSTARPSASGDVRSNLKKVLEKIEELKRHRYQEQVKLLQGLQNLKHIEVWKQLF</sequence>
<dbReference type="InterPro" id="IPR009079">
    <property type="entry name" value="4_helix_cytokine-like_core"/>
</dbReference>
<dbReference type="Proteomes" id="UP001476798">
    <property type="component" value="Unassembled WGS sequence"/>
</dbReference>
<accession>A0ABV0P5Q4</accession>
<keyword evidence="8" id="KW-1185">Reference proteome</keyword>
<evidence type="ECO:0000256" key="6">
    <source>
        <dbReference type="SAM" id="MobiDB-lite"/>
    </source>
</evidence>
<evidence type="ECO:0000256" key="4">
    <source>
        <dbReference type="ARBA" id="ARBA00022525"/>
    </source>
</evidence>
<name>A0ABV0P5Q4_9TELE</name>
<protein>
    <submittedName>
        <fullName evidence="7">Uncharacterized protein</fullName>
    </submittedName>
</protein>
<evidence type="ECO:0000256" key="3">
    <source>
        <dbReference type="ARBA" id="ARBA00022514"/>
    </source>
</evidence>
<feature type="region of interest" description="Disordered" evidence="6">
    <location>
        <begin position="131"/>
        <end position="152"/>
    </location>
</feature>
<organism evidence="7 8">
    <name type="scientific">Goodea atripinnis</name>
    <dbReference type="NCBI Taxonomy" id="208336"/>
    <lineage>
        <taxon>Eukaryota</taxon>
        <taxon>Metazoa</taxon>
        <taxon>Chordata</taxon>
        <taxon>Craniata</taxon>
        <taxon>Vertebrata</taxon>
        <taxon>Euteleostomi</taxon>
        <taxon>Actinopterygii</taxon>
        <taxon>Neopterygii</taxon>
        <taxon>Teleostei</taxon>
        <taxon>Neoteleostei</taxon>
        <taxon>Acanthomorphata</taxon>
        <taxon>Ovalentaria</taxon>
        <taxon>Atherinomorphae</taxon>
        <taxon>Cyprinodontiformes</taxon>
        <taxon>Goodeidae</taxon>
        <taxon>Goodea</taxon>
    </lineage>
</organism>
<proteinExistence type="inferred from homology"/>
<feature type="region of interest" description="Disordered" evidence="6">
    <location>
        <begin position="24"/>
        <end position="43"/>
    </location>
</feature>
<dbReference type="PANTHER" id="PTHR11419">
    <property type="entry name" value="INTERFERON GAMMA"/>
    <property type="match status" value="1"/>
</dbReference>
<keyword evidence="5" id="KW-0325">Glycoprotein</keyword>
<keyword evidence="4" id="KW-0964">Secreted</keyword>
<gene>
    <name evidence="7" type="ORF">GOODEAATRI_017643</name>
</gene>
<evidence type="ECO:0000313" key="7">
    <source>
        <dbReference type="EMBL" id="MEQ2178781.1"/>
    </source>
</evidence>
<dbReference type="EMBL" id="JAHRIO010061419">
    <property type="protein sequence ID" value="MEQ2178781.1"/>
    <property type="molecule type" value="Genomic_DNA"/>
</dbReference>
<comment type="similarity">
    <text evidence="2">Belongs to the type II (or gamma) interferon family.</text>
</comment>
<keyword evidence="3" id="KW-0202">Cytokine</keyword>
<evidence type="ECO:0000256" key="2">
    <source>
        <dbReference type="ARBA" id="ARBA00007566"/>
    </source>
</evidence>
<comment type="caution">
    <text evidence="7">The sequence shown here is derived from an EMBL/GenBank/DDBJ whole genome shotgun (WGS) entry which is preliminary data.</text>
</comment>